<dbReference type="EMBL" id="BK015540">
    <property type="protein sequence ID" value="DAE11982.1"/>
    <property type="molecule type" value="Genomic_DNA"/>
</dbReference>
<name>A0A8S5PY67_9CAUD</name>
<proteinExistence type="predicted"/>
<reference evidence="1" key="1">
    <citation type="journal article" date="2021" name="Proc. Natl. Acad. Sci. U.S.A.">
        <title>A Catalog of Tens of Thousands of Viruses from Human Metagenomes Reveals Hidden Associations with Chronic Diseases.</title>
        <authorList>
            <person name="Tisza M.J."/>
            <person name="Buck C.B."/>
        </authorList>
    </citation>
    <scope>NUCLEOTIDE SEQUENCE</scope>
    <source>
        <strain evidence="1">CtBtT5</strain>
    </source>
</reference>
<evidence type="ECO:0000313" key="1">
    <source>
        <dbReference type="EMBL" id="DAE11982.1"/>
    </source>
</evidence>
<accession>A0A8S5PY67</accession>
<sequence>MEWTKGTVQVLIEYTGEEKTKNGKNYDSVELTKTYTETFRAERNGLINKI</sequence>
<protein>
    <submittedName>
        <fullName evidence="1">Uncharacterized protein</fullName>
    </submittedName>
</protein>
<organism evidence="1">
    <name type="scientific">Myoviridae sp. ctBtT5</name>
    <dbReference type="NCBI Taxonomy" id="2825048"/>
    <lineage>
        <taxon>Viruses</taxon>
        <taxon>Duplodnaviria</taxon>
        <taxon>Heunggongvirae</taxon>
        <taxon>Uroviricota</taxon>
        <taxon>Caudoviricetes</taxon>
    </lineage>
</organism>